<sequence>MVYSAVGYCSCGAQVWIEYLISAEKRWTHRFFDDQHREIQRCPQCGRELSEDLLESL</sequence>
<name>A0A1M5EQX9_9BACT</name>
<evidence type="ECO:0000313" key="1">
    <source>
        <dbReference type="EMBL" id="SHF81688.1"/>
    </source>
</evidence>
<protein>
    <submittedName>
        <fullName evidence="1">Uncharacterized protein</fullName>
    </submittedName>
</protein>
<dbReference type="EMBL" id="FQVB01000028">
    <property type="protein sequence ID" value="SHF81688.1"/>
    <property type="molecule type" value="Genomic_DNA"/>
</dbReference>
<proteinExistence type="predicted"/>
<organism evidence="1 2">
    <name type="scientific">Desulfacinum infernum DSM 9756</name>
    <dbReference type="NCBI Taxonomy" id="1121391"/>
    <lineage>
        <taxon>Bacteria</taxon>
        <taxon>Pseudomonadati</taxon>
        <taxon>Thermodesulfobacteriota</taxon>
        <taxon>Syntrophobacteria</taxon>
        <taxon>Syntrophobacterales</taxon>
        <taxon>Syntrophobacteraceae</taxon>
        <taxon>Desulfacinum</taxon>
    </lineage>
</organism>
<dbReference type="RefSeq" id="WP_178371991.1">
    <property type="nucleotide sequence ID" value="NZ_FQVB01000028.1"/>
</dbReference>
<dbReference type="STRING" id="1121391.SAMN02745206_02710"/>
<keyword evidence="2" id="KW-1185">Reference proteome</keyword>
<accession>A0A1M5EQX9</accession>
<dbReference type="Proteomes" id="UP000184076">
    <property type="component" value="Unassembled WGS sequence"/>
</dbReference>
<gene>
    <name evidence="1" type="ORF">SAMN02745206_02710</name>
</gene>
<reference evidence="2" key="1">
    <citation type="submission" date="2016-11" db="EMBL/GenBank/DDBJ databases">
        <authorList>
            <person name="Varghese N."/>
            <person name="Submissions S."/>
        </authorList>
    </citation>
    <scope>NUCLEOTIDE SEQUENCE [LARGE SCALE GENOMIC DNA]</scope>
    <source>
        <strain evidence="2">DSM 9756</strain>
    </source>
</reference>
<evidence type="ECO:0000313" key="2">
    <source>
        <dbReference type="Proteomes" id="UP000184076"/>
    </source>
</evidence>
<dbReference type="AlphaFoldDB" id="A0A1M5EQX9"/>